<dbReference type="EMBL" id="JADYXP020000005">
    <property type="protein sequence ID" value="KAL0124379.1"/>
    <property type="molecule type" value="Genomic_DNA"/>
</dbReference>
<comment type="caution">
    <text evidence="1">The sequence shown here is derived from an EMBL/GenBank/DDBJ whole genome shotgun (WGS) entry which is preliminary data.</text>
</comment>
<keyword evidence="2" id="KW-1185">Reference proteome</keyword>
<evidence type="ECO:0000313" key="1">
    <source>
        <dbReference type="EMBL" id="KAL0124379.1"/>
    </source>
</evidence>
<reference evidence="1 2" key="1">
    <citation type="submission" date="2023-03" db="EMBL/GenBank/DDBJ databases">
        <title>High recombination rates correlate with genetic variation in Cardiocondyla obscurior ants.</title>
        <authorList>
            <person name="Errbii M."/>
        </authorList>
    </citation>
    <scope>NUCLEOTIDE SEQUENCE [LARGE SCALE GENOMIC DNA]</scope>
    <source>
        <strain evidence="1">Alpha-2009</strain>
        <tissue evidence="1">Whole body</tissue>
    </source>
</reference>
<protein>
    <submittedName>
        <fullName evidence="1">Uncharacterized protein</fullName>
    </submittedName>
</protein>
<accession>A0AAW2GBU4</accession>
<evidence type="ECO:0000313" key="2">
    <source>
        <dbReference type="Proteomes" id="UP001430953"/>
    </source>
</evidence>
<dbReference type="Proteomes" id="UP001430953">
    <property type="component" value="Unassembled WGS sequence"/>
</dbReference>
<name>A0AAW2GBU4_9HYME</name>
<dbReference type="AlphaFoldDB" id="A0AAW2GBU4"/>
<proteinExistence type="predicted"/>
<organism evidence="1 2">
    <name type="scientific">Cardiocondyla obscurior</name>
    <dbReference type="NCBI Taxonomy" id="286306"/>
    <lineage>
        <taxon>Eukaryota</taxon>
        <taxon>Metazoa</taxon>
        <taxon>Ecdysozoa</taxon>
        <taxon>Arthropoda</taxon>
        <taxon>Hexapoda</taxon>
        <taxon>Insecta</taxon>
        <taxon>Pterygota</taxon>
        <taxon>Neoptera</taxon>
        <taxon>Endopterygota</taxon>
        <taxon>Hymenoptera</taxon>
        <taxon>Apocrita</taxon>
        <taxon>Aculeata</taxon>
        <taxon>Formicoidea</taxon>
        <taxon>Formicidae</taxon>
        <taxon>Myrmicinae</taxon>
        <taxon>Cardiocondyla</taxon>
    </lineage>
</organism>
<sequence>MYVSRRCRSKYQICLSFTSDVVVVPLSTHVLRVRFDAHHAKVTYASRRRSTMNAIPDGEYTSNILNK</sequence>
<gene>
    <name evidence="1" type="ORF">PUN28_006303</name>
</gene>